<name>A0AAD8C3J5_BIOPF</name>
<accession>A0AAD8C3J5</accession>
<dbReference type="EMBL" id="JASAOG010000015">
    <property type="protein sequence ID" value="KAK0065078.1"/>
    <property type="molecule type" value="Genomic_DNA"/>
</dbReference>
<reference evidence="1" key="1">
    <citation type="journal article" date="2023" name="PLoS Negl. Trop. Dis.">
        <title>A genome sequence for Biomphalaria pfeifferi, the major vector snail for the human-infecting parasite Schistosoma mansoni.</title>
        <authorList>
            <person name="Bu L."/>
            <person name="Lu L."/>
            <person name="Laidemitt M.R."/>
            <person name="Zhang S.M."/>
            <person name="Mutuku M."/>
            <person name="Mkoji G."/>
            <person name="Steinauer M."/>
            <person name="Loker E.S."/>
        </authorList>
    </citation>
    <scope>NUCLEOTIDE SEQUENCE</scope>
    <source>
        <strain evidence="1">KasaAsao</strain>
    </source>
</reference>
<keyword evidence="2" id="KW-1185">Reference proteome</keyword>
<feature type="non-terminal residue" evidence="1">
    <location>
        <position position="1"/>
    </location>
</feature>
<comment type="caution">
    <text evidence="1">The sequence shown here is derived from an EMBL/GenBank/DDBJ whole genome shotgun (WGS) entry which is preliminary data.</text>
</comment>
<gene>
    <name evidence="1" type="ORF">Bpfe_005636</name>
</gene>
<dbReference type="AlphaFoldDB" id="A0AAD8C3J5"/>
<reference evidence="1" key="2">
    <citation type="submission" date="2023-04" db="EMBL/GenBank/DDBJ databases">
        <authorList>
            <person name="Bu L."/>
            <person name="Lu L."/>
            <person name="Laidemitt M.R."/>
            <person name="Zhang S.M."/>
            <person name="Mutuku M."/>
            <person name="Mkoji G."/>
            <person name="Steinauer M."/>
            <person name="Loker E.S."/>
        </authorList>
    </citation>
    <scope>NUCLEOTIDE SEQUENCE</scope>
    <source>
        <strain evidence="1">KasaAsao</strain>
        <tissue evidence="1">Whole Snail</tissue>
    </source>
</reference>
<evidence type="ECO:0000313" key="1">
    <source>
        <dbReference type="EMBL" id="KAK0065078.1"/>
    </source>
</evidence>
<organism evidence="1 2">
    <name type="scientific">Biomphalaria pfeifferi</name>
    <name type="common">Bloodfluke planorb</name>
    <name type="synonym">Freshwater snail</name>
    <dbReference type="NCBI Taxonomy" id="112525"/>
    <lineage>
        <taxon>Eukaryota</taxon>
        <taxon>Metazoa</taxon>
        <taxon>Spiralia</taxon>
        <taxon>Lophotrochozoa</taxon>
        <taxon>Mollusca</taxon>
        <taxon>Gastropoda</taxon>
        <taxon>Heterobranchia</taxon>
        <taxon>Euthyneura</taxon>
        <taxon>Panpulmonata</taxon>
        <taxon>Hygrophila</taxon>
        <taxon>Lymnaeoidea</taxon>
        <taxon>Planorbidae</taxon>
        <taxon>Biomphalaria</taxon>
    </lineage>
</organism>
<sequence length="64" mass="7201">LLPHINIKFTSPSLPTQNLTCKNKRLYLVNQQTLDIKCNVTEEIQSVIIWGDGVQAICSLYING</sequence>
<proteinExistence type="predicted"/>
<feature type="non-terminal residue" evidence="1">
    <location>
        <position position="64"/>
    </location>
</feature>
<evidence type="ECO:0000313" key="2">
    <source>
        <dbReference type="Proteomes" id="UP001233172"/>
    </source>
</evidence>
<dbReference type="Proteomes" id="UP001233172">
    <property type="component" value="Unassembled WGS sequence"/>
</dbReference>
<protein>
    <submittedName>
        <fullName evidence="1">Uncharacterized protein</fullName>
    </submittedName>
</protein>